<dbReference type="SUPFAM" id="SSF53383">
    <property type="entry name" value="PLP-dependent transferases"/>
    <property type="match status" value="1"/>
</dbReference>
<dbReference type="InterPro" id="IPR050881">
    <property type="entry name" value="LL-DAP_aminotransferase"/>
</dbReference>
<dbReference type="PANTHER" id="PTHR42832">
    <property type="entry name" value="AMINO ACID AMINOTRANSFERASE"/>
    <property type="match status" value="1"/>
</dbReference>
<dbReference type="Gene3D" id="3.90.1150.10">
    <property type="entry name" value="Aspartate Aminotransferase, domain 1"/>
    <property type="match status" value="1"/>
</dbReference>
<dbReference type="GO" id="GO:0008483">
    <property type="term" value="F:transaminase activity"/>
    <property type="evidence" value="ECO:0007669"/>
    <property type="project" value="UniProtKB-KW"/>
</dbReference>
<evidence type="ECO:0000256" key="3">
    <source>
        <dbReference type="ARBA" id="ARBA00022679"/>
    </source>
</evidence>
<comment type="cofactor">
    <cofactor evidence="1 4">
        <name>pyridoxal 5'-phosphate</name>
        <dbReference type="ChEBI" id="CHEBI:597326"/>
    </cofactor>
</comment>
<dbReference type="Pfam" id="PF00155">
    <property type="entry name" value="Aminotran_1_2"/>
    <property type="match status" value="1"/>
</dbReference>
<organism evidence="6 7">
    <name type="scientific">Anaerolinea thermophila</name>
    <dbReference type="NCBI Taxonomy" id="167964"/>
    <lineage>
        <taxon>Bacteria</taxon>
        <taxon>Bacillati</taxon>
        <taxon>Chloroflexota</taxon>
        <taxon>Anaerolineae</taxon>
        <taxon>Anaerolineales</taxon>
        <taxon>Anaerolineaceae</taxon>
        <taxon>Anaerolinea</taxon>
    </lineage>
</organism>
<keyword evidence="2 4" id="KW-0032">Aminotransferase</keyword>
<evidence type="ECO:0000313" key="7">
    <source>
        <dbReference type="Proteomes" id="UP000064249"/>
    </source>
</evidence>
<comment type="similarity">
    <text evidence="4">Belongs to the class-I pyridoxal-phosphate-dependent aminotransferase family.</text>
</comment>
<dbReference type="GO" id="GO:0030170">
    <property type="term" value="F:pyridoxal phosphate binding"/>
    <property type="evidence" value="ECO:0007669"/>
    <property type="project" value="InterPro"/>
</dbReference>
<evidence type="ECO:0000313" key="6">
    <source>
        <dbReference type="EMBL" id="KUK45871.1"/>
    </source>
</evidence>
<dbReference type="InterPro" id="IPR004839">
    <property type="entry name" value="Aminotransferase_I/II_large"/>
</dbReference>
<sequence length="391" mass="43563">MIIEPAKRVSQVKPYFFAKLGDTIEALKKSGKDIIRLDIGSPDLPPKDSIIEALVDAARRPDMHGYGQSGGSDSLRKAFASYYARRFGIDLDPDRELVGLIGSKEGLFNLSQVILNKGDLVLMPDPGYPVYGVGAVITRAKPYYMPLLAENDFLPDLEAIPTEIANQAKLMWLNYPNNPTGAVAPYEFFEKVVAFSKRNEIIIAHDAPYVDVCFDNYEAPSILQVPGAKEVTVEFNSLSKTYNMAGWRVGIAAGNREIVCLLRVYKSQLDSSHFKPIMEAAKAALLGDQSWIAERNMVYQKRRDIIVSTLRELDFDFEVPKASLYVWARIPSPYVDSIVFCDELLHATGVSITPGEVYGPSGAGYVRISLVTPEAILEEAMRRLRKWMRGN</sequence>
<accession>A0A101FWQ7</accession>
<dbReference type="PROSITE" id="PS00105">
    <property type="entry name" value="AA_TRANSFER_CLASS_1"/>
    <property type="match status" value="1"/>
</dbReference>
<feature type="domain" description="Aminotransferase class I/classII large" evidence="5">
    <location>
        <begin position="32"/>
        <end position="384"/>
    </location>
</feature>
<dbReference type="EC" id="2.6.1.-" evidence="4"/>
<dbReference type="Proteomes" id="UP000064249">
    <property type="component" value="Unassembled WGS sequence"/>
</dbReference>
<evidence type="ECO:0000256" key="1">
    <source>
        <dbReference type="ARBA" id="ARBA00001933"/>
    </source>
</evidence>
<proteinExistence type="inferred from homology"/>
<gene>
    <name evidence="6" type="ORF">XD73_1256</name>
</gene>
<dbReference type="PANTHER" id="PTHR42832:SF3">
    <property type="entry name" value="L-GLUTAMINE--4-(METHYLSULFANYL)-2-OXOBUTANOATE AMINOTRANSFERASE"/>
    <property type="match status" value="1"/>
</dbReference>
<name>A0A101FWQ7_9CHLR</name>
<dbReference type="Gene3D" id="3.40.640.10">
    <property type="entry name" value="Type I PLP-dependent aspartate aminotransferase-like (Major domain)"/>
    <property type="match status" value="1"/>
</dbReference>
<dbReference type="CDD" id="cd00609">
    <property type="entry name" value="AAT_like"/>
    <property type="match status" value="1"/>
</dbReference>
<keyword evidence="3 4" id="KW-0808">Transferase</keyword>
<comment type="caution">
    <text evidence="6">The sequence shown here is derived from an EMBL/GenBank/DDBJ whole genome shotgun (WGS) entry which is preliminary data.</text>
</comment>
<dbReference type="EMBL" id="LGFU01000128">
    <property type="protein sequence ID" value="KUK45871.1"/>
    <property type="molecule type" value="Genomic_DNA"/>
</dbReference>
<dbReference type="InterPro" id="IPR015422">
    <property type="entry name" value="PyrdxlP-dep_Trfase_small"/>
</dbReference>
<evidence type="ECO:0000259" key="5">
    <source>
        <dbReference type="Pfam" id="PF00155"/>
    </source>
</evidence>
<reference evidence="6 7" key="1">
    <citation type="journal article" date="2015" name="MBio">
        <title>Genome-Resolved Metagenomic Analysis Reveals Roles for Candidate Phyla and Other Microbial Community Members in Biogeochemical Transformations in Oil Reservoirs.</title>
        <authorList>
            <person name="Hu P."/>
            <person name="Tom L."/>
            <person name="Singh A."/>
            <person name="Thomas B.C."/>
            <person name="Baker B.J."/>
            <person name="Piceno Y.M."/>
            <person name="Andersen G.L."/>
            <person name="Banfield J.F."/>
        </authorList>
    </citation>
    <scope>NUCLEOTIDE SEQUENCE [LARGE SCALE GENOMIC DNA]</scope>
    <source>
        <strain evidence="6">46_16</strain>
    </source>
</reference>
<dbReference type="InterPro" id="IPR004838">
    <property type="entry name" value="NHTrfase_class1_PyrdxlP-BS"/>
</dbReference>
<dbReference type="InterPro" id="IPR015421">
    <property type="entry name" value="PyrdxlP-dep_Trfase_major"/>
</dbReference>
<dbReference type="InterPro" id="IPR015424">
    <property type="entry name" value="PyrdxlP-dep_Trfase"/>
</dbReference>
<evidence type="ECO:0000256" key="4">
    <source>
        <dbReference type="RuleBase" id="RU000481"/>
    </source>
</evidence>
<dbReference type="AlphaFoldDB" id="A0A101FWQ7"/>
<protein>
    <recommendedName>
        <fullName evidence="4">Aminotransferase</fullName>
        <ecNumber evidence="4">2.6.1.-</ecNumber>
    </recommendedName>
</protein>
<evidence type="ECO:0000256" key="2">
    <source>
        <dbReference type="ARBA" id="ARBA00022576"/>
    </source>
</evidence>